<accession>A0A4P6P765</accession>
<keyword evidence="1" id="KW-0472">Membrane</keyword>
<proteinExistence type="predicted"/>
<gene>
    <name evidence="2" type="ORF">EMK97_06045</name>
</gene>
<keyword evidence="3" id="KW-1185">Reference proteome</keyword>
<feature type="transmembrane region" description="Helical" evidence="1">
    <location>
        <begin position="113"/>
        <end position="130"/>
    </location>
</feature>
<evidence type="ECO:0000256" key="1">
    <source>
        <dbReference type="SAM" id="Phobius"/>
    </source>
</evidence>
<feature type="transmembrane region" description="Helical" evidence="1">
    <location>
        <begin position="20"/>
        <end position="41"/>
    </location>
</feature>
<dbReference type="PANTHER" id="PTHR33979:SF2">
    <property type="entry name" value="PEPTIDASE M50B-LIKE-DOMAIN-CONTAINING PROTEIN"/>
    <property type="match status" value="1"/>
</dbReference>
<dbReference type="RefSeq" id="WP_130600364.1">
    <property type="nucleotide sequence ID" value="NZ_CP034759.1"/>
</dbReference>
<keyword evidence="1" id="KW-1133">Transmembrane helix</keyword>
<protein>
    <submittedName>
        <fullName evidence="2">M50 family peptidase</fullName>
    </submittedName>
</protein>
<feature type="transmembrane region" description="Helical" evidence="1">
    <location>
        <begin position="160"/>
        <end position="181"/>
    </location>
</feature>
<keyword evidence="1" id="KW-0812">Transmembrane</keyword>
<evidence type="ECO:0000313" key="3">
    <source>
        <dbReference type="Proteomes" id="UP000290244"/>
    </source>
</evidence>
<dbReference type="PANTHER" id="PTHR33979">
    <property type="entry name" value="OS02G0221600 PROTEIN"/>
    <property type="match status" value="1"/>
</dbReference>
<feature type="transmembrane region" description="Helical" evidence="1">
    <location>
        <begin position="80"/>
        <end position="101"/>
    </location>
</feature>
<feature type="transmembrane region" description="Helical" evidence="1">
    <location>
        <begin position="201"/>
        <end position="219"/>
    </location>
</feature>
<dbReference type="OrthoDB" id="7425566at2"/>
<dbReference type="EMBL" id="CP034759">
    <property type="protein sequence ID" value="QBG35312.1"/>
    <property type="molecule type" value="Genomic_DNA"/>
</dbReference>
<evidence type="ECO:0000313" key="2">
    <source>
        <dbReference type="EMBL" id="QBG35312.1"/>
    </source>
</evidence>
<dbReference type="InterPro" id="IPR049500">
    <property type="entry name" value="Peptidase_M50B-like"/>
</dbReference>
<reference evidence="2 3" key="1">
    <citation type="submission" date="2018-12" db="EMBL/GenBank/DDBJ databases">
        <title>Complete genome of Litorilituus sediminis.</title>
        <authorList>
            <person name="Liu A."/>
            <person name="Rong J."/>
        </authorList>
    </citation>
    <scope>NUCLEOTIDE SEQUENCE [LARGE SCALE GENOMIC DNA]</scope>
    <source>
        <strain evidence="2 3">JCM 17549</strain>
    </source>
</reference>
<dbReference type="Proteomes" id="UP000290244">
    <property type="component" value="Chromosome"/>
</dbReference>
<feature type="transmembrane region" description="Helical" evidence="1">
    <location>
        <begin position="136"/>
        <end position="153"/>
    </location>
</feature>
<organism evidence="2 3">
    <name type="scientific">Litorilituus sediminis</name>
    <dbReference type="NCBI Taxonomy" id="718192"/>
    <lineage>
        <taxon>Bacteria</taxon>
        <taxon>Pseudomonadati</taxon>
        <taxon>Pseudomonadota</taxon>
        <taxon>Gammaproteobacteria</taxon>
        <taxon>Alteromonadales</taxon>
        <taxon>Colwelliaceae</taxon>
        <taxon>Litorilituus</taxon>
    </lineage>
</organism>
<sequence length="222" mass="25073">MSDNSQHFEKQSFWQSYRFYFLLVLAIFIRQIPIVSIPFNWLESYFHEISHGLAALLTGGNIVKIELFTNGAGLCTTRGGITFVISFFGYAGATLWGWGIYRLASAHQKVAQAFSYFILLVLVSSVIFWVRDLLTAFILAVLIVMFLLTLKLRKLVYLQLILQFIGVIILLNSLFSPTYLLDGRSLGDGAALAGMTFIPEIIWVLIWCVLALLACFSLAKRR</sequence>
<dbReference type="Pfam" id="PF13398">
    <property type="entry name" value="Peptidase_M50B"/>
    <property type="match status" value="1"/>
</dbReference>
<dbReference type="KEGG" id="lsd:EMK97_06045"/>
<name>A0A4P6P765_9GAMM</name>
<dbReference type="AlphaFoldDB" id="A0A4P6P765"/>